<keyword evidence="4" id="KW-0227">DNA damage</keyword>
<evidence type="ECO:0000256" key="6">
    <source>
        <dbReference type="ARBA" id="ARBA00023242"/>
    </source>
</evidence>
<feature type="region of interest" description="Disordered" evidence="8">
    <location>
        <begin position="405"/>
        <end position="428"/>
    </location>
</feature>
<dbReference type="CDD" id="cd22667">
    <property type="entry name" value="FHA_NBN"/>
    <property type="match status" value="1"/>
</dbReference>
<dbReference type="AlphaFoldDB" id="A0A8S4RHU6"/>
<dbReference type="SUPFAM" id="SSF49879">
    <property type="entry name" value="SMAD/FHA domain"/>
    <property type="match status" value="1"/>
</dbReference>
<dbReference type="FunFam" id="3.40.50.10980:FF:000001">
    <property type="entry name" value="Nibrin"/>
    <property type="match status" value="1"/>
</dbReference>
<keyword evidence="3" id="KW-0158">Chromosome</keyword>
<dbReference type="Proteomes" id="UP000838756">
    <property type="component" value="Unassembled WGS sequence"/>
</dbReference>
<dbReference type="PANTHER" id="PTHR12162">
    <property type="entry name" value="NIBRIN-RELATED"/>
    <property type="match status" value="1"/>
</dbReference>
<dbReference type="Gene3D" id="3.40.50.10980">
    <property type="entry name" value="Nibrin, BRCT2 domain"/>
    <property type="match status" value="1"/>
</dbReference>
<proteinExistence type="inferred from homology"/>
<name>A0A8S4RHU6_9NEOP</name>
<keyword evidence="11" id="KW-1185">Reference proteome</keyword>
<dbReference type="SMART" id="SM00240">
    <property type="entry name" value="FHA"/>
    <property type="match status" value="1"/>
</dbReference>
<evidence type="ECO:0000256" key="2">
    <source>
        <dbReference type="ARBA" id="ARBA00004286"/>
    </source>
</evidence>
<dbReference type="InterPro" id="IPR036420">
    <property type="entry name" value="BRCT_dom_sf"/>
</dbReference>
<dbReference type="InterPro" id="IPR032429">
    <property type="entry name" value="Nibrin_BRCT2"/>
</dbReference>
<comment type="caution">
    <text evidence="10">The sequence shown here is derived from an EMBL/GenBank/DDBJ whole genome shotgun (WGS) entry which is preliminary data.</text>
</comment>
<evidence type="ECO:0000256" key="1">
    <source>
        <dbReference type="ARBA" id="ARBA00004123"/>
    </source>
</evidence>
<comment type="subcellular location">
    <subcellularLocation>
        <location evidence="2">Chromosome</location>
    </subcellularLocation>
    <subcellularLocation>
        <location evidence="1">Nucleus</location>
    </subcellularLocation>
</comment>
<evidence type="ECO:0000256" key="8">
    <source>
        <dbReference type="SAM" id="MobiDB-lite"/>
    </source>
</evidence>
<dbReference type="CDD" id="cd17741">
    <property type="entry name" value="BRCT_nibrin"/>
    <property type="match status" value="1"/>
</dbReference>
<protein>
    <submittedName>
        <fullName evidence="10">Jg8575 protein</fullName>
    </submittedName>
</protein>
<accession>A0A8S4RHU6</accession>
<evidence type="ECO:0000256" key="3">
    <source>
        <dbReference type="ARBA" id="ARBA00022454"/>
    </source>
</evidence>
<dbReference type="PROSITE" id="PS50006">
    <property type="entry name" value="FHA_DOMAIN"/>
    <property type="match status" value="1"/>
</dbReference>
<dbReference type="Pfam" id="PF16508">
    <property type="entry name" value="NIBRIN_BRCT_II"/>
    <property type="match status" value="1"/>
</dbReference>
<evidence type="ECO:0000256" key="4">
    <source>
        <dbReference type="ARBA" id="ARBA00022763"/>
    </source>
</evidence>
<dbReference type="Gene3D" id="3.40.50.10190">
    <property type="entry name" value="BRCT domain"/>
    <property type="match status" value="1"/>
</dbReference>
<dbReference type="Pfam" id="PF00498">
    <property type="entry name" value="FHA"/>
    <property type="match status" value="1"/>
</dbReference>
<reference evidence="10" key="1">
    <citation type="submission" date="2022-03" db="EMBL/GenBank/DDBJ databases">
        <authorList>
            <person name="Lindestad O."/>
        </authorList>
    </citation>
    <scope>NUCLEOTIDE SEQUENCE</scope>
</reference>
<evidence type="ECO:0000313" key="10">
    <source>
        <dbReference type="EMBL" id="CAH2236824.1"/>
    </source>
</evidence>
<organism evidence="10 11">
    <name type="scientific">Pararge aegeria aegeria</name>
    <dbReference type="NCBI Taxonomy" id="348720"/>
    <lineage>
        <taxon>Eukaryota</taxon>
        <taxon>Metazoa</taxon>
        <taxon>Ecdysozoa</taxon>
        <taxon>Arthropoda</taxon>
        <taxon>Hexapoda</taxon>
        <taxon>Insecta</taxon>
        <taxon>Pterygota</taxon>
        <taxon>Neoptera</taxon>
        <taxon>Endopterygota</taxon>
        <taxon>Lepidoptera</taxon>
        <taxon>Glossata</taxon>
        <taxon>Ditrysia</taxon>
        <taxon>Papilionoidea</taxon>
        <taxon>Nymphalidae</taxon>
        <taxon>Satyrinae</taxon>
        <taxon>Satyrini</taxon>
        <taxon>Parargina</taxon>
        <taxon>Pararge</taxon>
    </lineage>
</organism>
<sequence>MWYLTSESDKRVIFVLPDKNIIIGRSVDAQNCNFAIPDDQSISRKHATLFISERALYVKDLGSKYGTYVNNSEKIEENVMLKLNSTDVVKFGKIGSIWKVQEINFTTCTSTLKGENLQNLKTLITSLGGTLKGEWDDTCAYLTMPAITLTIKVVLALVQNSNIVTVKYWNKCLEAAINNNPLPNASDYTPQILESTLNKENVSFLPNKDRSSLFAGKTVIFFSRRQLEMYKMVLMKSSATALLLSDTKMTKSGLCDNNVIVIQYNLNFAGQDTQSQKDQIQEISNYLKSKGKRVVADAEIGLAILFCSTKKYCNPEFNFSSEVIKQVPNQDIQKNILAQESQEPSQAIYKKENVIIDESLTIKHSSNDDSIGASKRKLSEDDDSITSNMKKKLAIETTVTMQNNSNKRCGEDVNNLENKPSKKMALGNDDEDDMFNFLKPVAKDSNEVNQNKKLNLSKPLKRKHSTDMDEDELFNFVDKGNKKAAVEASSNILDPYDEDEVCPINKPKTVIDDKVDINSLRGSKLEELKKINADIPCNKNIKKEDVSELDSKFSNIDLGTITVLIKTDLIVKKEPIQVISPEGGLKNFKKFKKVWPVKMQVTVVPRSSLNINKTDSNVVGETTVNS</sequence>
<dbReference type="GO" id="GO:0007095">
    <property type="term" value="P:mitotic G2 DNA damage checkpoint signaling"/>
    <property type="evidence" value="ECO:0007669"/>
    <property type="project" value="InterPro"/>
</dbReference>
<dbReference type="EMBL" id="CAKXAJ010025223">
    <property type="protein sequence ID" value="CAH2236824.1"/>
    <property type="molecule type" value="Genomic_DNA"/>
</dbReference>
<dbReference type="PANTHER" id="PTHR12162:SF0">
    <property type="entry name" value="NIBRIN"/>
    <property type="match status" value="1"/>
</dbReference>
<keyword evidence="6" id="KW-0539">Nucleus</keyword>
<dbReference type="GO" id="GO:0030870">
    <property type="term" value="C:Mre11 complex"/>
    <property type="evidence" value="ECO:0007669"/>
    <property type="project" value="InterPro"/>
</dbReference>
<comment type="similarity">
    <text evidence="7">Belongs to the Nibrin family.</text>
</comment>
<dbReference type="SUPFAM" id="SSF52113">
    <property type="entry name" value="BRCT domain"/>
    <property type="match status" value="1"/>
</dbReference>
<dbReference type="GO" id="GO:0005694">
    <property type="term" value="C:chromosome"/>
    <property type="evidence" value="ECO:0007669"/>
    <property type="project" value="UniProtKB-SubCell"/>
</dbReference>
<dbReference type="GO" id="GO:0000724">
    <property type="term" value="P:double-strand break repair via homologous recombination"/>
    <property type="evidence" value="ECO:0007669"/>
    <property type="project" value="TreeGrafter"/>
</dbReference>
<dbReference type="InterPro" id="IPR040227">
    <property type="entry name" value="Nibrin-rel"/>
</dbReference>
<keyword evidence="5" id="KW-0234">DNA repair</keyword>
<dbReference type="GO" id="GO:0003684">
    <property type="term" value="F:damaged DNA binding"/>
    <property type="evidence" value="ECO:0007669"/>
    <property type="project" value="TreeGrafter"/>
</dbReference>
<dbReference type="InterPro" id="IPR008984">
    <property type="entry name" value="SMAD_FHA_dom_sf"/>
</dbReference>
<dbReference type="InterPro" id="IPR043014">
    <property type="entry name" value="Nibrin_BRCT2_sf"/>
</dbReference>
<gene>
    <name evidence="10" type="primary">jg8575</name>
    <name evidence="10" type="ORF">PAEG_LOCUS14162</name>
</gene>
<dbReference type="OrthoDB" id="552194at2759"/>
<evidence type="ECO:0000259" key="9">
    <source>
        <dbReference type="PROSITE" id="PS50006"/>
    </source>
</evidence>
<evidence type="ECO:0000313" key="11">
    <source>
        <dbReference type="Proteomes" id="UP000838756"/>
    </source>
</evidence>
<evidence type="ECO:0000256" key="5">
    <source>
        <dbReference type="ARBA" id="ARBA00023204"/>
    </source>
</evidence>
<feature type="domain" description="FHA" evidence="9">
    <location>
        <begin position="21"/>
        <end position="74"/>
    </location>
</feature>
<dbReference type="InterPro" id="IPR000253">
    <property type="entry name" value="FHA_dom"/>
</dbReference>
<dbReference type="Gene3D" id="2.60.200.20">
    <property type="match status" value="1"/>
</dbReference>
<evidence type="ECO:0000256" key="7">
    <source>
        <dbReference type="ARBA" id="ARBA00044757"/>
    </source>
</evidence>